<keyword evidence="5" id="KW-1185">Reference proteome</keyword>
<dbReference type="SUPFAM" id="SSF55008">
    <property type="entry name" value="HMA, heavy metal-associated domain"/>
    <property type="match status" value="1"/>
</dbReference>
<dbReference type="InterPro" id="IPR006121">
    <property type="entry name" value="HMA_dom"/>
</dbReference>
<feature type="domain" description="HMA" evidence="3">
    <location>
        <begin position="3"/>
        <end position="68"/>
    </location>
</feature>
<dbReference type="PRINTS" id="PR00944">
    <property type="entry name" value="CUEXPORT"/>
</dbReference>
<accession>A0ABP6MGU6</accession>
<dbReference type="PROSITE" id="PS50846">
    <property type="entry name" value="HMA_2"/>
    <property type="match status" value="1"/>
</dbReference>
<reference evidence="5" key="1">
    <citation type="journal article" date="2019" name="Int. J. Syst. Evol. Microbiol.">
        <title>The Global Catalogue of Microorganisms (GCM) 10K type strain sequencing project: providing services to taxonomists for standard genome sequencing and annotation.</title>
        <authorList>
            <consortium name="The Broad Institute Genomics Platform"/>
            <consortium name="The Broad Institute Genome Sequencing Center for Infectious Disease"/>
            <person name="Wu L."/>
            <person name="Ma J."/>
        </authorList>
    </citation>
    <scope>NUCLEOTIDE SEQUENCE [LARGE SCALE GENOMIC DNA]</scope>
    <source>
        <strain evidence="5">JCM 9373</strain>
    </source>
</reference>
<comment type="caution">
    <text evidence="4">The sequence shown here is derived from an EMBL/GenBank/DDBJ whole genome shotgun (WGS) entry which is preliminary data.</text>
</comment>
<feature type="region of interest" description="Disordered" evidence="2">
    <location>
        <begin position="70"/>
        <end position="90"/>
    </location>
</feature>
<name>A0ABP6MGU6_9ACTN</name>
<evidence type="ECO:0000313" key="5">
    <source>
        <dbReference type="Proteomes" id="UP001500320"/>
    </source>
</evidence>
<dbReference type="InterPro" id="IPR036163">
    <property type="entry name" value="HMA_dom_sf"/>
</dbReference>
<dbReference type="Pfam" id="PF00403">
    <property type="entry name" value="HMA"/>
    <property type="match status" value="1"/>
</dbReference>
<dbReference type="Gene3D" id="3.30.70.100">
    <property type="match status" value="1"/>
</dbReference>
<feature type="compositionally biased region" description="Low complexity" evidence="2">
    <location>
        <begin position="71"/>
        <end position="90"/>
    </location>
</feature>
<gene>
    <name evidence="4" type="ORF">GCM10010466_00110</name>
</gene>
<organism evidence="4 5">
    <name type="scientific">Planomonospora alba</name>
    <dbReference type="NCBI Taxonomy" id="161354"/>
    <lineage>
        <taxon>Bacteria</taxon>
        <taxon>Bacillati</taxon>
        <taxon>Actinomycetota</taxon>
        <taxon>Actinomycetes</taxon>
        <taxon>Streptosporangiales</taxon>
        <taxon>Streptosporangiaceae</taxon>
        <taxon>Planomonospora</taxon>
    </lineage>
</organism>
<dbReference type="PROSITE" id="PS01047">
    <property type="entry name" value="HMA_1"/>
    <property type="match status" value="1"/>
</dbReference>
<protein>
    <recommendedName>
        <fullName evidence="3">HMA domain-containing protein</fullName>
    </recommendedName>
</protein>
<dbReference type="EMBL" id="BAAAUT010000001">
    <property type="protein sequence ID" value="GAA3113060.1"/>
    <property type="molecule type" value="Genomic_DNA"/>
</dbReference>
<keyword evidence="1" id="KW-0479">Metal-binding</keyword>
<proteinExistence type="predicted"/>
<dbReference type="InterPro" id="IPR017969">
    <property type="entry name" value="Heavy-metal-associated_CS"/>
</dbReference>
<evidence type="ECO:0000256" key="2">
    <source>
        <dbReference type="SAM" id="MobiDB-lite"/>
    </source>
</evidence>
<evidence type="ECO:0000313" key="4">
    <source>
        <dbReference type="EMBL" id="GAA3113060.1"/>
    </source>
</evidence>
<dbReference type="InterPro" id="IPR000428">
    <property type="entry name" value="Cu-bd"/>
</dbReference>
<dbReference type="CDD" id="cd00371">
    <property type="entry name" value="HMA"/>
    <property type="match status" value="1"/>
</dbReference>
<evidence type="ECO:0000256" key="1">
    <source>
        <dbReference type="ARBA" id="ARBA00022723"/>
    </source>
</evidence>
<evidence type="ECO:0000259" key="3">
    <source>
        <dbReference type="PROSITE" id="PS50846"/>
    </source>
</evidence>
<sequence length="121" mass="11701">MTITTTYRVEGMTCGHCVGSVTAEVSRVPGVTGVDVDLAAKLVTVTSRGPLDDAAVGAAVDEAGYELTGRAGAPAAETSATPETPEAPAAPAAGLPVIELLPADGAAAGQADSCCGSGGCR</sequence>
<dbReference type="Proteomes" id="UP001500320">
    <property type="component" value="Unassembled WGS sequence"/>
</dbReference>